<evidence type="ECO:0000256" key="1">
    <source>
        <dbReference type="SAM" id="Phobius"/>
    </source>
</evidence>
<dbReference type="AlphaFoldDB" id="A0A2D0AMB6"/>
<evidence type="ECO:0000313" key="2">
    <source>
        <dbReference type="EMBL" id="OWQ90212.1"/>
    </source>
</evidence>
<reference evidence="2 3" key="1">
    <citation type="journal article" date="2002" name="Int. J. Syst. Evol. Microbiol.">
        <title>Sphingopyxis witflariensis sp. nov., isolated from activated sludge.</title>
        <authorList>
            <person name="Kampfer P."/>
            <person name="Witzenberger R."/>
            <person name="Denner E.B."/>
            <person name="Busse H.J."/>
            <person name="Neef A."/>
        </authorList>
    </citation>
    <scope>NUCLEOTIDE SEQUENCE [LARGE SCALE GENOMIC DNA]</scope>
    <source>
        <strain evidence="2 3">DSM 14551</strain>
    </source>
</reference>
<sequence length="88" mass="8691">MENIDEALRRLALAPVPAGLEDRVLARIAAQPAARTGLGLGALTITGALVMGMIGAGVPGRPAAAMSPLAPLGLQSPFAPSTLLAGVP</sequence>
<dbReference type="EMBL" id="NISJ01000023">
    <property type="protein sequence ID" value="OWQ90212.1"/>
    <property type="molecule type" value="Genomic_DNA"/>
</dbReference>
<keyword evidence="1" id="KW-0472">Membrane</keyword>
<keyword evidence="1" id="KW-1133">Transmembrane helix</keyword>
<dbReference type="Proteomes" id="UP000197097">
    <property type="component" value="Unassembled WGS sequence"/>
</dbReference>
<keyword evidence="3" id="KW-1185">Reference proteome</keyword>
<feature type="transmembrane region" description="Helical" evidence="1">
    <location>
        <begin position="37"/>
        <end position="58"/>
    </location>
</feature>
<organism evidence="2 3">
    <name type="scientific">Sphingopyxis witflariensis</name>
    <dbReference type="NCBI Taxonomy" id="173675"/>
    <lineage>
        <taxon>Bacteria</taxon>
        <taxon>Pseudomonadati</taxon>
        <taxon>Pseudomonadota</taxon>
        <taxon>Alphaproteobacteria</taxon>
        <taxon>Sphingomonadales</taxon>
        <taxon>Sphingomonadaceae</taxon>
        <taxon>Sphingopyxis</taxon>
    </lineage>
</organism>
<keyword evidence="1" id="KW-0812">Transmembrane</keyword>
<dbReference type="OrthoDB" id="7585801at2"/>
<dbReference type="RefSeq" id="WP_088474580.1">
    <property type="nucleotide sequence ID" value="NZ_NISJ01000023.1"/>
</dbReference>
<name>A0A2D0AMB6_9SPHN</name>
<accession>A0A2D0AMB6</accession>
<evidence type="ECO:0000313" key="3">
    <source>
        <dbReference type="Proteomes" id="UP000197097"/>
    </source>
</evidence>
<protein>
    <submittedName>
        <fullName evidence="2">Uncharacterized protein</fullName>
    </submittedName>
</protein>
<gene>
    <name evidence="2" type="ORF">CDQ91_20545</name>
</gene>
<proteinExistence type="predicted"/>
<comment type="caution">
    <text evidence="2">The sequence shown here is derived from an EMBL/GenBank/DDBJ whole genome shotgun (WGS) entry which is preliminary data.</text>
</comment>